<dbReference type="EMBL" id="BPLR01011899">
    <property type="protein sequence ID" value="GIY49836.1"/>
    <property type="molecule type" value="Genomic_DNA"/>
</dbReference>
<feature type="chain" id="PRO_5043450344" evidence="1">
    <location>
        <begin position="24"/>
        <end position="189"/>
    </location>
</feature>
<organism evidence="2 3">
    <name type="scientific">Caerostris extrusa</name>
    <name type="common">Bark spider</name>
    <name type="synonym">Caerostris bankana</name>
    <dbReference type="NCBI Taxonomy" id="172846"/>
    <lineage>
        <taxon>Eukaryota</taxon>
        <taxon>Metazoa</taxon>
        <taxon>Ecdysozoa</taxon>
        <taxon>Arthropoda</taxon>
        <taxon>Chelicerata</taxon>
        <taxon>Arachnida</taxon>
        <taxon>Araneae</taxon>
        <taxon>Araneomorphae</taxon>
        <taxon>Entelegynae</taxon>
        <taxon>Araneoidea</taxon>
        <taxon>Araneidae</taxon>
        <taxon>Caerostris</taxon>
    </lineage>
</organism>
<dbReference type="AlphaFoldDB" id="A0AAV4TWB6"/>
<dbReference type="Proteomes" id="UP001054945">
    <property type="component" value="Unassembled WGS sequence"/>
</dbReference>
<comment type="caution">
    <text evidence="2">The sequence shown here is derived from an EMBL/GenBank/DDBJ whole genome shotgun (WGS) entry which is preliminary data.</text>
</comment>
<accession>A0AAV4TWB6</accession>
<sequence length="189" mass="21425">MNQSEGTVLPIHLLILMILKADSRDFTFCSSQAYTARDCCHNPGLKNRMPRQVGKCPINTYQHKESKCSQSNSNKINKQVVLTCSSKPQNRFVAHQCCSGDYPESNNLQCYAKCHKRTNKNHEVILMKGTCESASGLRLLDPQSEVIEKLVNRKALEQFGKRCSTSIDQLNPKVLVEPIARRQFRTEIP</sequence>
<name>A0AAV4TWB6_CAEEX</name>
<evidence type="ECO:0000313" key="2">
    <source>
        <dbReference type="EMBL" id="GIY49836.1"/>
    </source>
</evidence>
<evidence type="ECO:0000256" key="1">
    <source>
        <dbReference type="SAM" id="SignalP"/>
    </source>
</evidence>
<evidence type="ECO:0000313" key="3">
    <source>
        <dbReference type="Proteomes" id="UP001054945"/>
    </source>
</evidence>
<feature type="signal peptide" evidence="1">
    <location>
        <begin position="1"/>
        <end position="23"/>
    </location>
</feature>
<keyword evidence="1" id="KW-0732">Signal</keyword>
<reference evidence="2 3" key="1">
    <citation type="submission" date="2021-06" db="EMBL/GenBank/DDBJ databases">
        <title>Caerostris extrusa draft genome.</title>
        <authorList>
            <person name="Kono N."/>
            <person name="Arakawa K."/>
        </authorList>
    </citation>
    <scope>NUCLEOTIDE SEQUENCE [LARGE SCALE GENOMIC DNA]</scope>
</reference>
<proteinExistence type="predicted"/>
<gene>
    <name evidence="2" type="ORF">CEXT_119031</name>
</gene>
<keyword evidence="3" id="KW-1185">Reference proteome</keyword>
<protein>
    <submittedName>
        <fullName evidence="2">Uncharacterized protein</fullName>
    </submittedName>
</protein>